<gene>
    <name evidence="1" type="ORF">SAMN02746091_01756</name>
</gene>
<reference evidence="2" key="1">
    <citation type="submission" date="2016-11" db="EMBL/GenBank/DDBJ databases">
        <authorList>
            <person name="Varghese N."/>
            <person name="Submissions S."/>
        </authorList>
    </citation>
    <scope>NUCLEOTIDE SEQUENCE [LARGE SCALE GENOMIC DNA]</scope>
    <source>
        <strain evidence="2">DSM 10124</strain>
    </source>
</reference>
<dbReference type="Pfam" id="PF20124">
    <property type="entry name" value="DUF6514"/>
    <property type="match status" value="1"/>
</dbReference>
<dbReference type="Proteomes" id="UP000184423">
    <property type="component" value="Unassembled WGS sequence"/>
</dbReference>
<sequence length="123" mass="14656">MKDVVEIASCRTILDDNRSYIYRYYMVKNCKKFYVKENELEIKCYGIEVVREDYDKNKIVATERERIDFVSTDRTKVIKLLIELQRNEVSPVHLLEVVGEYVDEWTSDFDNEISKLEAKLVFA</sequence>
<dbReference type="AlphaFoldDB" id="A0A1M4YUV2"/>
<keyword evidence="2" id="KW-1185">Reference proteome</keyword>
<evidence type="ECO:0000313" key="1">
    <source>
        <dbReference type="EMBL" id="SHF09540.1"/>
    </source>
</evidence>
<protein>
    <submittedName>
        <fullName evidence="1">Uncharacterized protein</fullName>
    </submittedName>
</protein>
<dbReference type="EMBL" id="FQVG01000034">
    <property type="protein sequence ID" value="SHF09540.1"/>
    <property type="molecule type" value="Genomic_DNA"/>
</dbReference>
<name>A0A1M4YUV2_9CLOT</name>
<evidence type="ECO:0000313" key="2">
    <source>
        <dbReference type="Proteomes" id="UP000184423"/>
    </source>
</evidence>
<accession>A0A1M4YUV2</accession>
<organism evidence="1 2">
    <name type="scientific">Caloramator proteoclasticus DSM 10124</name>
    <dbReference type="NCBI Taxonomy" id="1121262"/>
    <lineage>
        <taxon>Bacteria</taxon>
        <taxon>Bacillati</taxon>
        <taxon>Bacillota</taxon>
        <taxon>Clostridia</taxon>
        <taxon>Eubacteriales</taxon>
        <taxon>Clostridiaceae</taxon>
        <taxon>Caloramator</taxon>
    </lineage>
</organism>
<dbReference type="RefSeq" id="WP_073249090.1">
    <property type="nucleotide sequence ID" value="NZ_FQVG01000034.1"/>
</dbReference>
<proteinExistence type="predicted"/>
<dbReference type="InterPro" id="IPR017016">
    <property type="entry name" value="UCP033595"/>
</dbReference>